<dbReference type="Pfam" id="PF08665">
    <property type="entry name" value="PglZ"/>
    <property type="match status" value="1"/>
</dbReference>
<dbReference type="AlphaFoldDB" id="A0A0C2A2Z2"/>
<comment type="caution">
    <text evidence="2">The sequence shown here is derived from an EMBL/GenBank/DDBJ whole genome shotgun (WGS) entry which is preliminary data.</text>
</comment>
<feature type="domain" description="Alkaline phosphatase-like protein PglZ C-terminal" evidence="1">
    <location>
        <begin position="854"/>
        <end position="945"/>
    </location>
</feature>
<dbReference type="Proteomes" id="UP000031599">
    <property type="component" value="Unassembled WGS sequence"/>
</dbReference>
<gene>
    <name evidence="2" type="ORF">DB30_03008</name>
</gene>
<dbReference type="NCBIfam" id="NF033446">
    <property type="entry name" value="BREX_PglZ_2"/>
    <property type="match status" value="1"/>
</dbReference>
<sequence>MSRDLDKSELIRRLDEILPGTGKKHDHRLVALRGWCEVDQVATAVGVVRVVRVRSELELRRLLPGIHEETGFIAYMLEWPAAELPVDVAGRFFGYGRVFRFQRIDRIRNLFGGGRNYVDVDYDLAKSRLGAYLVERFRPGELDTPAGRVTLDGAFATWLKRQWGLDAGEALGLDTLLAWAATNGRGHEMRDELASESAAQVRAELDAFFRRRVGDAGPLVFETWLEGRGRLLLQFAALFETMVEDPTGAPSGAIRTAAGHGLGLNEAKLEALIQPLGRGAEAAFRAVSPAGELQFVRAVLADAEKLISSSEHAALVASPRLPSAWRVRLDRLGAALAEGVDSPSVTSFAAAREALRNLESHVAYLDEASVRTLKRAQFATRLLGWLVVRPDRQYQPGHQVYADAQTLAVWYAQEGGYVDLARRRARGGGESEFELGIARVLAAVDAARVDLDRRFAKGYVEWLRANRPKKPLLAIDQAVATFAAPYLEGGEHRRMLVLLMDGMAWAQAVELLEDLDRGSSPWYPIAWNTQASSTDNGFFTPVLAQLPSITKVSRSAFFAGVPTKFDAKLTNIQDAKVWADHKALARFYTNGGMPKLLAKSDAFDIDGTARQPALTLIKDTNQPVVALILNAIDDHLKASTQVDQDWTVDRIHALRDLLDAAAEAGRAVLLAADHGHVSGQRLENAGRDSDPGEGSTRWRAWIEGDAVREYEVCIESGGHAWAPKGPKIKGVILLADDTRQYGGAHHYGEHGGASLAEVVAPTVVIGAEAIKPKTPGFEDAALEARRALPPSWWLLDVEPAPTIVKETAAKSSPVEVQVELWQEPSPAPVTPAKAAPKPAIATSLHVSEATKKVVTKLGKNALFKARAPDPKKRDVIIRALEILLERKGGVPAAVFGKHVGLPGFRVGGFVSSLTEVLNVDGYEVVAYDPQAKLVVLTPELLAQGFDL</sequence>
<accession>A0A0C2A2Z2</accession>
<dbReference type="InterPro" id="IPR047992">
    <property type="entry name" value="BREX_PglZ"/>
</dbReference>
<dbReference type="SUPFAM" id="SSF53649">
    <property type="entry name" value="Alkaline phosphatase-like"/>
    <property type="match status" value="1"/>
</dbReference>
<evidence type="ECO:0000259" key="1">
    <source>
        <dbReference type="Pfam" id="PF25863"/>
    </source>
</evidence>
<protein>
    <submittedName>
        <fullName evidence="2">Bacteriophage (PhiC31) resistance</fullName>
    </submittedName>
</protein>
<evidence type="ECO:0000313" key="3">
    <source>
        <dbReference type="Proteomes" id="UP000031599"/>
    </source>
</evidence>
<organism evidence="2 3">
    <name type="scientific">Enhygromyxa salina</name>
    <dbReference type="NCBI Taxonomy" id="215803"/>
    <lineage>
        <taxon>Bacteria</taxon>
        <taxon>Pseudomonadati</taxon>
        <taxon>Myxococcota</taxon>
        <taxon>Polyangia</taxon>
        <taxon>Nannocystales</taxon>
        <taxon>Nannocystaceae</taxon>
        <taxon>Enhygromyxa</taxon>
    </lineage>
</organism>
<dbReference type="RefSeq" id="WP_052548157.1">
    <property type="nucleotide sequence ID" value="NZ_JMCC02000021.1"/>
</dbReference>
<reference evidence="2 3" key="1">
    <citation type="submission" date="2014-12" db="EMBL/GenBank/DDBJ databases">
        <title>Genome assembly of Enhygromyxa salina DSM 15201.</title>
        <authorList>
            <person name="Sharma G."/>
            <person name="Subramanian S."/>
        </authorList>
    </citation>
    <scope>NUCLEOTIDE SEQUENCE [LARGE SCALE GENOMIC DNA]</scope>
    <source>
        <strain evidence="2 3">DSM 15201</strain>
    </source>
</reference>
<dbReference type="Pfam" id="PF25863">
    <property type="entry name" value="PglZ_C"/>
    <property type="match status" value="1"/>
</dbReference>
<evidence type="ECO:0000313" key="2">
    <source>
        <dbReference type="EMBL" id="KIG17733.1"/>
    </source>
</evidence>
<dbReference type="EMBL" id="JMCC02000021">
    <property type="protein sequence ID" value="KIG17733.1"/>
    <property type="molecule type" value="Genomic_DNA"/>
</dbReference>
<proteinExistence type="predicted"/>
<name>A0A0C2A2Z2_9BACT</name>
<dbReference type="InterPro" id="IPR058882">
    <property type="entry name" value="PglZ_C"/>
</dbReference>
<dbReference type="InterPro" id="IPR017850">
    <property type="entry name" value="Alkaline_phosphatase_core_sf"/>
</dbReference>